<accession>A0ABP3WHX2</accession>
<keyword evidence="2" id="KW-1185">Reference proteome</keyword>
<comment type="caution">
    <text evidence="1">The sequence shown here is derived from an EMBL/GenBank/DDBJ whole genome shotgun (WGS) entry which is preliminary data.</text>
</comment>
<name>A0ABP3WHX2_9GAMM</name>
<evidence type="ECO:0000313" key="2">
    <source>
        <dbReference type="Proteomes" id="UP001500021"/>
    </source>
</evidence>
<dbReference type="Proteomes" id="UP001500021">
    <property type="component" value="Unassembled WGS sequence"/>
</dbReference>
<organism evidence="1 2">
    <name type="scientific">Colwellia asteriadis</name>
    <dbReference type="NCBI Taxonomy" id="517723"/>
    <lineage>
        <taxon>Bacteria</taxon>
        <taxon>Pseudomonadati</taxon>
        <taxon>Pseudomonadota</taxon>
        <taxon>Gammaproteobacteria</taxon>
        <taxon>Alteromonadales</taxon>
        <taxon>Colwelliaceae</taxon>
        <taxon>Colwellia</taxon>
    </lineage>
</organism>
<dbReference type="EMBL" id="BAAAFA010000005">
    <property type="protein sequence ID" value="GAA0816618.1"/>
    <property type="molecule type" value="Genomic_DNA"/>
</dbReference>
<reference evidence="2" key="1">
    <citation type="journal article" date="2019" name="Int. J. Syst. Evol. Microbiol.">
        <title>The Global Catalogue of Microorganisms (GCM) 10K type strain sequencing project: providing services to taxonomists for standard genome sequencing and annotation.</title>
        <authorList>
            <consortium name="The Broad Institute Genomics Platform"/>
            <consortium name="The Broad Institute Genome Sequencing Center for Infectious Disease"/>
            <person name="Wu L."/>
            <person name="Ma J."/>
        </authorList>
    </citation>
    <scope>NUCLEOTIDE SEQUENCE [LARGE SCALE GENOMIC DNA]</scope>
    <source>
        <strain evidence="2">JCM 15608</strain>
    </source>
</reference>
<proteinExistence type="predicted"/>
<dbReference type="RefSeq" id="WP_252738928.1">
    <property type="nucleotide sequence ID" value="NZ_BAAAFA010000005.1"/>
</dbReference>
<evidence type="ECO:0000313" key="1">
    <source>
        <dbReference type="EMBL" id="GAA0816618.1"/>
    </source>
</evidence>
<sequence length="132" mass="15345">MMTKTPKQYARSLLCGCWFSTNTTNEGLKSTEYSEILPDGSFEFTFSRFDSNNQLIEKVTELGDWGLVGDIHFTITKDEVIDEQLYAADLNDEGNYQAYRVLQLNHQIFEYQHILTNETYIMRRVVDNIGHC</sequence>
<protein>
    <recommendedName>
        <fullName evidence="3">Lipocalin-like domain-containing protein</fullName>
    </recommendedName>
</protein>
<evidence type="ECO:0008006" key="3">
    <source>
        <dbReference type="Google" id="ProtNLM"/>
    </source>
</evidence>
<gene>
    <name evidence="1" type="ORF">GCM10009111_16650</name>
</gene>